<gene>
    <name evidence="9" type="ordered locus">BMS_1127</name>
</gene>
<dbReference type="Pfam" id="PF00293">
    <property type="entry name" value="NUDIX"/>
    <property type="match status" value="1"/>
</dbReference>
<dbReference type="eggNOG" id="COG0494">
    <property type="taxonomic scope" value="Bacteria"/>
</dbReference>
<dbReference type="GO" id="GO:0019693">
    <property type="term" value="P:ribose phosphate metabolic process"/>
    <property type="evidence" value="ECO:0007669"/>
    <property type="project" value="TreeGrafter"/>
</dbReference>
<evidence type="ECO:0000256" key="4">
    <source>
        <dbReference type="ARBA" id="ARBA00016377"/>
    </source>
</evidence>
<name>E1WYF8_HALMS</name>
<dbReference type="PANTHER" id="PTHR11839:SF18">
    <property type="entry name" value="NUDIX HYDROLASE DOMAIN-CONTAINING PROTEIN"/>
    <property type="match status" value="1"/>
</dbReference>
<dbReference type="Proteomes" id="UP000008963">
    <property type="component" value="Chromosome"/>
</dbReference>
<dbReference type="GO" id="GO:0006753">
    <property type="term" value="P:nucleoside phosphate metabolic process"/>
    <property type="evidence" value="ECO:0007669"/>
    <property type="project" value="TreeGrafter"/>
</dbReference>
<dbReference type="GO" id="GO:0005829">
    <property type="term" value="C:cytosol"/>
    <property type="evidence" value="ECO:0007669"/>
    <property type="project" value="TreeGrafter"/>
</dbReference>
<evidence type="ECO:0000259" key="8">
    <source>
        <dbReference type="PROSITE" id="PS51462"/>
    </source>
</evidence>
<dbReference type="STRING" id="862908.BMS_1127"/>
<keyword evidence="5" id="KW-0378">Hydrolase</keyword>
<feature type="domain" description="Nudix hydrolase" evidence="8">
    <location>
        <begin position="39"/>
        <end position="168"/>
    </location>
</feature>
<dbReference type="HOGENOM" id="CLU_062658_8_2_7"/>
<dbReference type="RefSeq" id="WP_014243790.1">
    <property type="nucleotide sequence ID" value="NC_016620.1"/>
</dbReference>
<dbReference type="SUPFAM" id="SSF55811">
    <property type="entry name" value="Nudix"/>
    <property type="match status" value="1"/>
</dbReference>
<dbReference type="OrthoDB" id="5292976at2"/>
<dbReference type="AlphaFoldDB" id="E1WYF8"/>
<comment type="catalytic activity">
    <reaction evidence="1">
        <text>GDP-alpha-D-mannose + H2O = alpha-D-mannose 1-phosphate + GMP + 2 H(+)</text>
        <dbReference type="Rhea" id="RHEA:27978"/>
        <dbReference type="ChEBI" id="CHEBI:15377"/>
        <dbReference type="ChEBI" id="CHEBI:15378"/>
        <dbReference type="ChEBI" id="CHEBI:57527"/>
        <dbReference type="ChEBI" id="CHEBI:58115"/>
        <dbReference type="ChEBI" id="CHEBI:58409"/>
    </reaction>
</comment>
<dbReference type="EMBL" id="FQ312005">
    <property type="protein sequence ID" value="CBW26006.1"/>
    <property type="molecule type" value="Genomic_DNA"/>
</dbReference>
<dbReference type="CDD" id="cd03424">
    <property type="entry name" value="NUDIX_ADPRase_Nudt5_UGPPase_Nudt14"/>
    <property type="match status" value="1"/>
</dbReference>
<dbReference type="GO" id="GO:0016787">
    <property type="term" value="F:hydrolase activity"/>
    <property type="evidence" value="ECO:0007669"/>
    <property type="project" value="UniProtKB-KW"/>
</dbReference>
<dbReference type="PANTHER" id="PTHR11839">
    <property type="entry name" value="UDP/ADP-SUGAR PYROPHOSPHATASE"/>
    <property type="match status" value="1"/>
</dbReference>
<evidence type="ECO:0000256" key="1">
    <source>
        <dbReference type="ARBA" id="ARBA00000847"/>
    </source>
</evidence>
<protein>
    <recommendedName>
        <fullName evidence="4">GDP-mannose pyrophosphatase</fullName>
    </recommendedName>
    <alternativeName>
        <fullName evidence="6">GDP-mannose hydrolase</fullName>
    </alternativeName>
    <alternativeName>
        <fullName evidence="7">GDPMK</fullName>
    </alternativeName>
</protein>
<comment type="cofactor">
    <cofactor evidence="2">
        <name>Mg(2+)</name>
        <dbReference type="ChEBI" id="CHEBI:18420"/>
    </cofactor>
</comment>
<accession>E1WYF8</accession>
<dbReference type="InterPro" id="IPR000086">
    <property type="entry name" value="NUDIX_hydrolase_dom"/>
</dbReference>
<comment type="similarity">
    <text evidence="3">Belongs to the Nudix hydrolase family. NudK subfamily.</text>
</comment>
<proteinExistence type="inferred from homology"/>
<dbReference type="Gene3D" id="3.90.79.10">
    <property type="entry name" value="Nucleoside Triphosphate Pyrophosphohydrolase"/>
    <property type="match status" value="1"/>
</dbReference>
<evidence type="ECO:0000256" key="7">
    <source>
        <dbReference type="ARBA" id="ARBA00032272"/>
    </source>
</evidence>
<evidence type="ECO:0000256" key="3">
    <source>
        <dbReference type="ARBA" id="ARBA00007275"/>
    </source>
</evidence>
<dbReference type="PROSITE" id="PS00893">
    <property type="entry name" value="NUDIX_BOX"/>
    <property type="match status" value="1"/>
</dbReference>
<evidence type="ECO:0000256" key="5">
    <source>
        <dbReference type="ARBA" id="ARBA00022801"/>
    </source>
</evidence>
<keyword evidence="10" id="KW-1185">Reference proteome</keyword>
<evidence type="ECO:0000313" key="9">
    <source>
        <dbReference type="EMBL" id="CBW26006.1"/>
    </source>
</evidence>
<evidence type="ECO:0000256" key="6">
    <source>
        <dbReference type="ARBA" id="ARBA00032162"/>
    </source>
</evidence>
<dbReference type="KEGG" id="bmx:BMS_1127"/>
<organism evidence="9 10">
    <name type="scientific">Halobacteriovorax marinus (strain ATCC BAA-682 / DSM 15412 / SJ)</name>
    <name type="common">Bacteriovorax marinus</name>
    <dbReference type="NCBI Taxonomy" id="862908"/>
    <lineage>
        <taxon>Bacteria</taxon>
        <taxon>Pseudomonadati</taxon>
        <taxon>Bdellovibrionota</taxon>
        <taxon>Bacteriovoracia</taxon>
        <taxon>Bacteriovoracales</taxon>
        <taxon>Halobacteriovoraceae</taxon>
        <taxon>Halobacteriovorax</taxon>
    </lineage>
</organism>
<dbReference type="PROSITE" id="PS51462">
    <property type="entry name" value="NUDIX"/>
    <property type="match status" value="1"/>
</dbReference>
<reference evidence="10" key="1">
    <citation type="journal article" date="2013" name="ISME J.">
        <title>A small predatory core genome in the divergent marine Bacteriovorax marinus SJ and the terrestrial Bdellovibrio bacteriovorus.</title>
        <authorList>
            <person name="Crossman L.C."/>
            <person name="Chen H."/>
            <person name="Cerdeno-Tarraga A.M."/>
            <person name="Brooks K."/>
            <person name="Quail M.A."/>
            <person name="Pineiro S.A."/>
            <person name="Hobley L."/>
            <person name="Sockett R.E."/>
            <person name="Bentley S.D."/>
            <person name="Parkhill J."/>
            <person name="Williams H.N."/>
            <person name="Stine O.C."/>
        </authorList>
    </citation>
    <scope>NUCLEOTIDE SEQUENCE [LARGE SCALE GENOMIC DNA]</scope>
    <source>
        <strain evidence="10">ATCC BAA-682 / DSM 15412 / SJ</strain>
    </source>
</reference>
<dbReference type="InterPro" id="IPR020084">
    <property type="entry name" value="NUDIX_hydrolase_CS"/>
</dbReference>
<evidence type="ECO:0000313" key="10">
    <source>
        <dbReference type="Proteomes" id="UP000008963"/>
    </source>
</evidence>
<sequence length="175" mass="20081">MLKKWKTLEYRQILKSFVFSYYTAKRESGEMRGDFDVLECRNWINVIALDQSGNFILVKQYRHGIDDLTLESVGGVVESGEDPLVAAKRELLEETGHESEDWTHLGRASANPAFMNNYCDYYLAKNCQKTSEQNLDPLEEIEVIKMNEVELFEKIKSGEIHHSLFLAGLGLLKIS</sequence>
<dbReference type="InterPro" id="IPR015797">
    <property type="entry name" value="NUDIX_hydrolase-like_dom_sf"/>
</dbReference>
<evidence type="ECO:0000256" key="2">
    <source>
        <dbReference type="ARBA" id="ARBA00001946"/>
    </source>
</evidence>
<dbReference type="PATRIC" id="fig|862908.3.peg.1073"/>